<dbReference type="InterPro" id="IPR015760">
    <property type="entry name" value="TIF_IF2"/>
</dbReference>
<dbReference type="OrthoDB" id="9811804at2"/>
<feature type="binding site" evidence="7">
    <location>
        <begin position="594"/>
        <end position="598"/>
    </location>
    <ligand>
        <name>GTP</name>
        <dbReference type="ChEBI" id="CHEBI:37565"/>
    </ligand>
</feature>
<feature type="domain" description="Tr-type G" evidence="10">
    <location>
        <begin position="538"/>
        <end position="708"/>
    </location>
</feature>
<evidence type="ECO:0000256" key="5">
    <source>
        <dbReference type="ARBA" id="ARBA00022917"/>
    </source>
</evidence>
<dbReference type="Pfam" id="PF04760">
    <property type="entry name" value="IF2_N"/>
    <property type="match status" value="1"/>
</dbReference>
<feature type="binding site" evidence="7">
    <location>
        <begin position="547"/>
        <end position="554"/>
    </location>
    <ligand>
        <name>GTP</name>
        <dbReference type="ChEBI" id="CHEBI:37565"/>
    </ligand>
</feature>
<dbReference type="CDD" id="cd03702">
    <property type="entry name" value="IF2_mtIF2_II"/>
    <property type="match status" value="1"/>
</dbReference>
<dbReference type="InterPro" id="IPR023115">
    <property type="entry name" value="TIF_IF2_dom3"/>
</dbReference>
<evidence type="ECO:0000313" key="13">
    <source>
        <dbReference type="Proteomes" id="UP000240621"/>
    </source>
</evidence>
<keyword evidence="5 7" id="KW-0648">Protein biosynthesis</keyword>
<dbReference type="Pfam" id="PF22042">
    <property type="entry name" value="EF-G_D2"/>
    <property type="match status" value="1"/>
</dbReference>
<evidence type="ECO:0000313" key="14">
    <source>
        <dbReference type="Proteomes" id="UP000396862"/>
    </source>
</evidence>
<comment type="subcellular location">
    <subcellularLocation>
        <location evidence="7">Cytoplasm</location>
    </subcellularLocation>
</comment>
<dbReference type="NCBIfam" id="TIGR00231">
    <property type="entry name" value="small_GTP"/>
    <property type="match status" value="1"/>
</dbReference>
<evidence type="ECO:0000256" key="4">
    <source>
        <dbReference type="ARBA" id="ARBA00022741"/>
    </source>
</evidence>
<reference evidence="12 13" key="1">
    <citation type="submission" date="2018-03" db="EMBL/GenBank/DDBJ databases">
        <title>Genomic Encyclopedia of Archaeal and Bacterial Type Strains, Phase II (KMG-II): from individual species to whole genera.</title>
        <authorList>
            <person name="Goeker M."/>
        </authorList>
    </citation>
    <scope>NUCLEOTIDE SEQUENCE [LARGE SCALE GENOMIC DNA]</scope>
    <source>
        <strain evidence="12 13">DSM 27267</strain>
    </source>
</reference>
<dbReference type="PROSITE" id="PS01176">
    <property type="entry name" value="IF2"/>
    <property type="match status" value="1"/>
</dbReference>
<dbReference type="InterPro" id="IPR000795">
    <property type="entry name" value="T_Tr_GTP-bd_dom"/>
</dbReference>
<dbReference type="InterPro" id="IPR009000">
    <property type="entry name" value="Transl_B-barrel_sf"/>
</dbReference>
<dbReference type="FunFam" id="2.40.30.10:FF:000007">
    <property type="entry name" value="Translation initiation factor IF-2"/>
    <property type="match status" value="1"/>
</dbReference>
<keyword evidence="6 7" id="KW-0342">GTP-binding</keyword>
<dbReference type="Gene3D" id="3.40.50.10050">
    <property type="entry name" value="Translation initiation factor IF- 2, domain 3"/>
    <property type="match status" value="1"/>
</dbReference>
<keyword evidence="7" id="KW-0963">Cytoplasm</keyword>
<comment type="caution">
    <text evidence="7">Lacks conserved residue(s) required for the propagation of feature annotation.</text>
</comment>
<feature type="compositionally biased region" description="Basic residues" evidence="9">
    <location>
        <begin position="427"/>
        <end position="439"/>
    </location>
</feature>
<keyword evidence="4 7" id="KW-0547">Nucleotide-binding</keyword>
<feature type="compositionally biased region" description="Basic and acidic residues" evidence="9">
    <location>
        <begin position="141"/>
        <end position="160"/>
    </location>
</feature>
<dbReference type="InterPro" id="IPR005225">
    <property type="entry name" value="Small_GTP-bd"/>
</dbReference>
<dbReference type="HAMAP" id="MF_00100_B">
    <property type="entry name" value="IF_2_B"/>
    <property type="match status" value="1"/>
</dbReference>
<name>A0A2P8CI64_9BACT</name>
<feature type="compositionally biased region" description="Basic and acidic residues" evidence="9">
    <location>
        <begin position="382"/>
        <end position="393"/>
    </location>
</feature>
<reference evidence="11 14" key="2">
    <citation type="submission" date="2019-10" db="EMBL/GenBank/DDBJ databases">
        <title>Prolixibacter strains distinguished by the presence of nitrate reductase genes were adept at nitrate-dependent anaerobic corrosion of metallic iron and carbon steel.</title>
        <authorList>
            <person name="Iino T."/>
            <person name="Shono N."/>
            <person name="Ito K."/>
            <person name="Nakamura R."/>
            <person name="Sueoka K."/>
            <person name="Harayama S."/>
            <person name="Ohkuma M."/>
        </authorList>
    </citation>
    <scope>NUCLEOTIDE SEQUENCE [LARGE SCALE GENOMIC DNA]</scope>
    <source>
        <strain evidence="11 14">MIC1-1</strain>
    </source>
</reference>
<feature type="compositionally biased region" description="Basic and acidic residues" evidence="9">
    <location>
        <begin position="168"/>
        <end position="223"/>
    </location>
</feature>
<dbReference type="AlphaFoldDB" id="A0A2P8CI64"/>
<dbReference type="Pfam" id="PF00009">
    <property type="entry name" value="GTP_EFTU"/>
    <property type="match status" value="1"/>
</dbReference>
<dbReference type="Gene3D" id="3.40.50.300">
    <property type="entry name" value="P-loop containing nucleotide triphosphate hydrolases"/>
    <property type="match status" value="1"/>
</dbReference>
<feature type="compositionally biased region" description="Basic and acidic residues" evidence="9">
    <location>
        <begin position="402"/>
        <end position="419"/>
    </location>
</feature>
<dbReference type="EMBL" id="PYGC01000002">
    <property type="protein sequence ID" value="PSK84677.1"/>
    <property type="molecule type" value="Genomic_DNA"/>
</dbReference>
<dbReference type="SUPFAM" id="SSF52156">
    <property type="entry name" value="Initiation factor IF2/eIF5b, domain 3"/>
    <property type="match status" value="1"/>
</dbReference>
<dbReference type="GO" id="GO:0005525">
    <property type="term" value="F:GTP binding"/>
    <property type="evidence" value="ECO:0007669"/>
    <property type="project" value="UniProtKB-KW"/>
</dbReference>
<evidence type="ECO:0000313" key="12">
    <source>
        <dbReference type="EMBL" id="PSK84677.1"/>
    </source>
</evidence>
<dbReference type="GO" id="GO:0003924">
    <property type="term" value="F:GTPase activity"/>
    <property type="evidence" value="ECO:0007669"/>
    <property type="project" value="UniProtKB-UniRule"/>
</dbReference>
<feature type="compositionally biased region" description="Basic and acidic residues" evidence="9">
    <location>
        <begin position="75"/>
        <end position="89"/>
    </location>
</feature>
<proteinExistence type="inferred from homology"/>
<dbReference type="FunFam" id="3.40.50.300:FF:000019">
    <property type="entry name" value="Translation initiation factor IF-2"/>
    <property type="match status" value="1"/>
</dbReference>
<feature type="compositionally biased region" description="Basic and acidic residues" evidence="9">
    <location>
        <begin position="358"/>
        <end position="375"/>
    </location>
</feature>
<dbReference type="Proteomes" id="UP000396862">
    <property type="component" value="Unassembled WGS sequence"/>
</dbReference>
<keyword evidence="3 7" id="KW-0396">Initiation factor</keyword>
<dbReference type="CDD" id="cd03692">
    <property type="entry name" value="mtIF2_IVc"/>
    <property type="match status" value="1"/>
</dbReference>
<evidence type="ECO:0000256" key="2">
    <source>
        <dbReference type="ARBA" id="ARBA00020675"/>
    </source>
</evidence>
<feature type="compositionally biased region" description="Basic and acidic residues" evidence="9">
    <location>
        <begin position="231"/>
        <end position="259"/>
    </location>
</feature>
<dbReference type="InterPro" id="IPR053905">
    <property type="entry name" value="EF-G-like_DII"/>
</dbReference>
<dbReference type="FunFam" id="2.40.30.10:FF:000008">
    <property type="entry name" value="Translation initiation factor IF-2"/>
    <property type="match status" value="1"/>
</dbReference>
<feature type="compositionally biased region" description="Basic and acidic residues" evidence="9">
    <location>
        <begin position="114"/>
        <end position="134"/>
    </location>
</feature>
<organism evidence="12 13">
    <name type="scientific">Prolixibacter denitrificans</name>
    <dbReference type="NCBI Taxonomy" id="1541063"/>
    <lineage>
        <taxon>Bacteria</taxon>
        <taxon>Pseudomonadati</taxon>
        <taxon>Bacteroidota</taxon>
        <taxon>Bacteroidia</taxon>
        <taxon>Marinilabiliales</taxon>
        <taxon>Prolixibacteraceae</taxon>
        <taxon>Prolixibacter</taxon>
    </lineage>
</organism>
<dbReference type="CDD" id="cd01887">
    <property type="entry name" value="IF2_eIF5B"/>
    <property type="match status" value="1"/>
</dbReference>
<comment type="caution">
    <text evidence="12">The sequence shown here is derived from an EMBL/GenBank/DDBJ whole genome shotgun (WGS) entry which is preliminary data.</text>
</comment>
<feature type="region of interest" description="Disordered" evidence="9">
    <location>
        <begin position="58"/>
        <end position="439"/>
    </location>
</feature>
<gene>
    <name evidence="7 11" type="primary">infB</name>
    <name evidence="12" type="ORF">CLV93_102468</name>
    <name evidence="11" type="ORF">JCM18694_10890</name>
</gene>
<evidence type="ECO:0000256" key="3">
    <source>
        <dbReference type="ARBA" id="ARBA00022540"/>
    </source>
</evidence>
<dbReference type="InterPro" id="IPR027417">
    <property type="entry name" value="P-loop_NTPase"/>
</dbReference>
<dbReference type="PROSITE" id="PS51722">
    <property type="entry name" value="G_TR_2"/>
    <property type="match status" value="1"/>
</dbReference>
<evidence type="ECO:0000256" key="6">
    <source>
        <dbReference type="ARBA" id="ARBA00023134"/>
    </source>
</evidence>
<dbReference type="Pfam" id="PF11987">
    <property type="entry name" value="IF-2"/>
    <property type="match status" value="1"/>
</dbReference>
<feature type="compositionally biased region" description="Acidic residues" evidence="9">
    <location>
        <begin position="90"/>
        <end position="101"/>
    </location>
</feature>
<dbReference type="InterPro" id="IPR000178">
    <property type="entry name" value="TF_IF2_bacterial-like"/>
</dbReference>
<dbReference type="EMBL" id="BLAU01000001">
    <property type="protein sequence ID" value="GET20843.1"/>
    <property type="molecule type" value="Genomic_DNA"/>
</dbReference>
<feature type="compositionally biased region" description="Basic and acidic residues" evidence="9">
    <location>
        <begin position="330"/>
        <end position="348"/>
    </location>
</feature>
<feature type="compositionally biased region" description="Basic and acidic residues" evidence="9">
    <location>
        <begin position="282"/>
        <end position="298"/>
    </location>
</feature>
<evidence type="ECO:0000313" key="11">
    <source>
        <dbReference type="EMBL" id="GET20843.1"/>
    </source>
</evidence>
<dbReference type="NCBIfam" id="TIGR00487">
    <property type="entry name" value="IF-2"/>
    <property type="match status" value="1"/>
</dbReference>
<dbReference type="Proteomes" id="UP000240621">
    <property type="component" value="Unassembled WGS sequence"/>
</dbReference>
<accession>A0A2P8CI64</accession>
<feature type="binding site" evidence="7">
    <location>
        <begin position="648"/>
        <end position="651"/>
    </location>
    <ligand>
        <name>GTP</name>
        <dbReference type="ChEBI" id="CHEBI:37565"/>
    </ligand>
</feature>
<keyword evidence="14" id="KW-1185">Reference proteome</keyword>
<dbReference type="RefSeq" id="WP_106541256.1">
    <property type="nucleotide sequence ID" value="NZ_BLAU01000001.1"/>
</dbReference>
<dbReference type="InterPro" id="IPR044145">
    <property type="entry name" value="IF2_II"/>
</dbReference>
<dbReference type="SUPFAM" id="SSF52540">
    <property type="entry name" value="P-loop containing nucleoside triphosphate hydrolases"/>
    <property type="match status" value="1"/>
</dbReference>
<dbReference type="InterPro" id="IPR036925">
    <property type="entry name" value="TIF_IF2_dom3_sf"/>
</dbReference>
<evidence type="ECO:0000256" key="7">
    <source>
        <dbReference type="HAMAP-Rule" id="MF_00100"/>
    </source>
</evidence>
<dbReference type="InterPro" id="IPR006847">
    <property type="entry name" value="IF2_N"/>
</dbReference>
<dbReference type="PANTHER" id="PTHR43381">
    <property type="entry name" value="TRANSLATION INITIATION FACTOR IF-2-RELATED"/>
    <property type="match status" value="1"/>
</dbReference>
<dbReference type="GO" id="GO:0003743">
    <property type="term" value="F:translation initiation factor activity"/>
    <property type="evidence" value="ECO:0007669"/>
    <property type="project" value="UniProtKB-UniRule"/>
</dbReference>
<dbReference type="GO" id="GO:0005737">
    <property type="term" value="C:cytoplasm"/>
    <property type="evidence" value="ECO:0007669"/>
    <property type="project" value="UniProtKB-SubCell"/>
</dbReference>
<evidence type="ECO:0000256" key="8">
    <source>
        <dbReference type="RuleBase" id="RU000644"/>
    </source>
</evidence>
<evidence type="ECO:0000256" key="1">
    <source>
        <dbReference type="ARBA" id="ARBA00007733"/>
    </source>
</evidence>
<dbReference type="Gene3D" id="2.40.30.10">
    <property type="entry name" value="Translation factors"/>
    <property type="match status" value="2"/>
</dbReference>
<evidence type="ECO:0000256" key="9">
    <source>
        <dbReference type="SAM" id="MobiDB-lite"/>
    </source>
</evidence>
<comment type="function">
    <text evidence="7 8">One of the essential components for the initiation of protein synthesis. Protects formylmethionyl-tRNA from spontaneous hydrolysis and promotes its binding to the 30S ribosomal subunits. Also involved in the hydrolysis of GTP during the formation of the 70S ribosomal complex.</text>
</comment>
<comment type="similarity">
    <text evidence="1 7 8">Belongs to the TRAFAC class translation factor GTPase superfamily. Classic translation factor GTPase family. IF-2 subfamily.</text>
</comment>
<dbReference type="SUPFAM" id="SSF50447">
    <property type="entry name" value="Translation proteins"/>
    <property type="match status" value="2"/>
</dbReference>
<dbReference type="PANTHER" id="PTHR43381:SF5">
    <property type="entry name" value="TR-TYPE G DOMAIN-CONTAINING PROTEIN"/>
    <property type="match status" value="1"/>
</dbReference>
<evidence type="ECO:0000259" key="10">
    <source>
        <dbReference type="PROSITE" id="PS51722"/>
    </source>
</evidence>
<protein>
    <recommendedName>
        <fullName evidence="2 7">Translation initiation factor IF-2</fullName>
    </recommendedName>
</protein>
<sequence>MVVGNKGTRLSKIARELNVGISTLVDYLQKQGVEISSNPNTKIDDKTQEMLEKQFRKDHEARIEANKVNLRQTRSKKESVSLDDVHQEENADTEEEDFQDDDSIRIADHSSSAHRAEEKKQQPSEEPPKPKQSKEPTPPAPEKKEKEDKPKVKVVGHVDLENVGPKKAPKEEEKKETPKTEKAPEKKEPVPSPESSEKEKKQEQDKSEKAPKQEKKEPGKTEKPAAGTPPEAEKSDKKESASPKAEDKVKVVGKVDLDSMKPGSKQTKETPKKQQRPTPGEQEARKKPQGKGKEKEQSQEANADNGDEIFKLERKKLSGPTVVGKIDLPQADKRKPGNNKNKKDEERQNRRKKRKRIQKDPKERVSVSNNKKDNQPNKQQHHKDGGKRGDWKKKPNRKKNAPKKEVSEEDVQKQIKETLARLTSKGQKSKGSKYRREKRHAVSEKMAEEMAKAEQEKNVIKVTEFVSVNELANMIDVPVTKIIETCMNLGLFVSINQRLDAETMALVADEFGYTVEFISVEVQEAIMEEDDTDEEMQPRPPIVTVMGHVDHGKTSLLDYIRKTNVIAGEAGGITQHIGAYNVTLEDNRKITFLDTPGHEAFTAMRARGAQITDIAIIIIAADDNVMPQTIEAINHASAAGVPIIFAINKVDKPGANPERIKEELANMNYLVEEWGGKYQSQDISAKSGNGIEELMEKVLLEAEMLDLQANPDKRAVGSVIESSLDKGRGYVATVLVQAGTLRVGDVILAGQYFGHVKAMFNERNQRIEEVGPSEPTLILGLNGAPQAGDKFNVMEEEKEARQIANKREQLQREQGLRTQKHITLDEIGRRIAIGNFQELNVIVKGDVDGSIEALSDSLIKLSTQEIQVNVIHKAVGQITESDVMLATASNAIIIGFQVRPSINARRIAEKEEIDIRLYSIIYDAINEIKSAMEGMLAPEIKEEIQGTAEIMTTFKITKVGTIAGCIVRDGKITRNAQVRVIRDGIVVYTGVLGSLKRFKDDVKEVARGYECGLNIEGYNDIKEGDFVEAFTEVEVAKKLK</sequence>
<dbReference type="FunFam" id="3.40.50.10050:FF:000001">
    <property type="entry name" value="Translation initiation factor IF-2"/>
    <property type="match status" value="1"/>
</dbReference>